<keyword evidence="2" id="KW-1133">Transmembrane helix</keyword>
<name>A0A5F1ZRT3_9LEPT</name>
<evidence type="ECO:0000313" key="6">
    <source>
        <dbReference type="Proteomes" id="UP000297273"/>
    </source>
</evidence>
<evidence type="ECO:0000313" key="7">
    <source>
        <dbReference type="Proteomes" id="UP000297946"/>
    </source>
</evidence>
<keyword evidence="2" id="KW-0472">Membrane</keyword>
<protein>
    <submittedName>
        <fullName evidence="4">Serine/threonine-protein phosphatase</fullName>
    </submittedName>
</protein>
<accession>A0A5F1ZRT3</accession>
<dbReference type="GO" id="GO:0016791">
    <property type="term" value="F:phosphatase activity"/>
    <property type="evidence" value="ECO:0007669"/>
    <property type="project" value="TreeGrafter"/>
</dbReference>
<evidence type="ECO:0000256" key="1">
    <source>
        <dbReference type="ARBA" id="ARBA00022801"/>
    </source>
</evidence>
<evidence type="ECO:0000313" key="4">
    <source>
        <dbReference type="EMBL" id="TGK05611.1"/>
    </source>
</evidence>
<dbReference type="RefSeq" id="WP_135647230.1">
    <property type="nucleotide sequence ID" value="NZ_RQER01000001.1"/>
</dbReference>
<evidence type="ECO:0000313" key="5">
    <source>
        <dbReference type="EMBL" id="TGL38742.1"/>
    </source>
</evidence>
<dbReference type="InterPro" id="IPR036457">
    <property type="entry name" value="PPM-type-like_dom_sf"/>
</dbReference>
<dbReference type="Proteomes" id="UP000297273">
    <property type="component" value="Unassembled WGS sequence"/>
</dbReference>
<keyword evidence="1" id="KW-0378">Hydrolase</keyword>
<dbReference type="PANTHER" id="PTHR43156">
    <property type="entry name" value="STAGE II SPORULATION PROTEIN E-RELATED"/>
    <property type="match status" value="1"/>
</dbReference>
<dbReference type="PANTHER" id="PTHR43156:SF2">
    <property type="entry name" value="STAGE II SPORULATION PROTEIN E"/>
    <property type="match status" value="1"/>
</dbReference>
<feature type="domain" description="PPM-type phosphatase" evidence="3">
    <location>
        <begin position="271"/>
        <end position="502"/>
    </location>
</feature>
<reference evidence="5" key="1">
    <citation type="submission" date="2018-10" db="EMBL/GenBank/DDBJ databases">
        <authorList>
            <person name="Vincent A.T."/>
            <person name="Schiettekatte O."/>
            <person name="Bourhy P."/>
            <person name="Veyrier F.J."/>
            <person name="Picardeau M."/>
        </authorList>
    </citation>
    <scope>NUCLEOTIDE SEQUENCE</scope>
    <source>
        <strain evidence="5">201702690</strain>
    </source>
</reference>
<dbReference type="InterPro" id="IPR001932">
    <property type="entry name" value="PPM-type_phosphatase-like_dom"/>
</dbReference>
<dbReference type="Pfam" id="PF07228">
    <property type="entry name" value="SpoIIE"/>
    <property type="match status" value="1"/>
</dbReference>
<dbReference type="SUPFAM" id="SSF81606">
    <property type="entry name" value="PP2C-like"/>
    <property type="match status" value="1"/>
</dbReference>
<dbReference type="AlphaFoldDB" id="A0A5F1ZRT3"/>
<feature type="transmembrane region" description="Helical" evidence="2">
    <location>
        <begin position="77"/>
        <end position="99"/>
    </location>
</feature>
<evidence type="ECO:0000259" key="3">
    <source>
        <dbReference type="SMART" id="SM00331"/>
    </source>
</evidence>
<comment type="caution">
    <text evidence="4">The sequence shown here is derived from an EMBL/GenBank/DDBJ whole genome shotgun (WGS) entry which is preliminary data.</text>
</comment>
<organism evidence="4 7">
    <name type="scientific">Leptospira langatensis</name>
    <dbReference type="NCBI Taxonomy" id="2484983"/>
    <lineage>
        <taxon>Bacteria</taxon>
        <taxon>Pseudomonadati</taxon>
        <taxon>Spirochaetota</taxon>
        <taxon>Spirochaetia</taxon>
        <taxon>Leptospirales</taxon>
        <taxon>Leptospiraceae</taxon>
        <taxon>Leptospira</taxon>
    </lineage>
</organism>
<proteinExistence type="predicted"/>
<sequence>MSFAPSLTDRLRSKWNLFLSIFQADLDRASFQKEYIQDLQRQARSLQYPGAILGIFVWLGFAFGTDQKLHPEFPELFYFRIGFSILSLVSVGLFLLDTFFKIPTRKYGLEFAYLFLGYLVLCTSFFTGRIADDPNYVSGLQIALITMVFVPLPLRSYYILLIFSLIAFIGSALFYAPNLSTVQASYSMQNLGIAYLLTFVFSVILERYRFVSFVSRFKILESNKEISEKMLQIQSLKEKQDGDYFLTALLLSPLIKLDQTGSSSVKVEFLLDQYKKFSFKDKDYELGGDFLSAYKIQLQEKEYTAFINGDAMGKSIQGAGGALVLGSVFNSIISRTRLSPDIQNRSPERWLKEAFMDLQNVFETFDGFMLVSAILGIVDHSSGTLYYINAEHPWPVLYRDGKATFLGLESNIRKLGISDMFGNKIQVQTFRLMPGDTVFCGSDGRDDLVLEEDFSGKRIINEDETEFLNSVEESGGDIKTIRKSLVRKGKLSDDLSILSISYVPSRNPFMEDKNSIFEADSLAQKGDFLGAIRILEKSVTQNQSKGLVQSPQAAKLLSKWYDKISKFKESASWAEKVLDWDPSETEFLFITSILWKKAYVSSRNLELLRSASELGEKLRVRQPNHIKNLINLADIYRLLGNFFRSKKLLEEASLLSPGDPKIAELKKKLDSSNS</sequence>
<feature type="transmembrane region" description="Helical" evidence="2">
    <location>
        <begin position="157"/>
        <end position="176"/>
    </location>
</feature>
<dbReference type="Gene3D" id="1.25.40.10">
    <property type="entry name" value="Tetratricopeptide repeat domain"/>
    <property type="match status" value="1"/>
</dbReference>
<dbReference type="SUPFAM" id="SSF48452">
    <property type="entry name" value="TPR-like"/>
    <property type="match status" value="1"/>
</dbReference>
<keyword evidence="6" id="KW-1185">Reference proteome</keyword>
<dbReference type="OrthoDB" id="341979at2"/>
<reference evidence="4 7" key="2">
    <citation type="journal article" date="2019" name="PLoS Negl. Trop. Dis.">
        <title>Revisiting the worldwide diversity of Leptospira species in the environment.</title>
        <authorList>
            <person name="Vincent A.T."/>
            <person name="Schiettekatte O."/>
            <person name="Bourhy P."/>
            <person name="Veyrier F.J."/>
            <person name="Picardeau M."/>
        </authorList>
    </citation>
    <scope>NUCLEOTIDE SEQUENCE [LARGE SCALE GENOMIC DNA]</scope>
    <source>
        <strain evidence="5">201702690</strain>
        <strain evidence="4 7">SSW18</strain>
    </source>
</reference>
<evidence type="ECO:0000256" key="2">
    <source>
        <dbReference type="SAM" id="Phobius"/>
    </source>
</evidence>
<feature type="transmembrane region" description="Helical" evidence="2">
    <location>
        <begin position="46"/>
        <end position="65"/>
    </location>
</feature>
<keyword evidence="2" id="KW-0812">Transmembrane</keyword>
<dbReference type="Gene3D" id="3.60.40.10">
    <property type="entry name" value="PPM-type phosphatase domain"/>
    <property type="match status" value="1"/>
</dbReference>
<dbReference type="InterPro" id="IPR011990">
    <property type="entry name" value="TPR-like_helical_dom_sf"/>
</dbReference>
<dbReference type="Proteomes" id="UP000297946">
    <property type="component" value="Unassembled WGS sequence"/>
</dbReference>
<feature type="transmembrane region" description="Helical" evidence="2">
    <location>
        <begin position="111"/>
        <end position="130"/>
    </location>
</feature>
<gene>
    <name evidence="4" type="ORF">EHO57_02760</name>
    <name evidence="5" type="ORF">EHQ53_18520</name>
</gene>
<dbReference type="SMART" id="SM00331">
    <property type="entry name" value="PP2C_SIG"/>
    <property type="match status" value="1"/>
</dbReference>
<dbReference type="InterPro" id="IPR052016">
    <property type="entry name" value="Bact_Sigma-Reg"/>
</dbReference>
<dbReference type="EMBL" id="RQER01000001">
    <property type="protein sequence ID" value="TGK05611.1"/>
    <property type="molecule type" value="Genomic_DNA"/>
</dbReference>
<dbReference type="EMBL" id="RQGC01000013">
    <property type="protein sequence ID" value="TGL38742.1"/>
    <property type="molecule type" value="Genomic_DNA"/>
</dbReference>
<feature type="transmembrane region" description="Helical" evidence="2">
    <location>
        <begin position="188"/>
        <end position="208"/>
    </location>
</feature>